<gene>
    <name evidence="1" type="ORF">DN068_08955</name>
</gene>
<protein>
    <submittedName>
        <fullName evidence="1">Uncharacterized protein</fullName>
    </submittedName>
</protein>
<comment type="caution">
    <text evidence="1">The sequence shown here is derived from an EMBL/GenBank/DDBJ whole genome shotgun (WGS) entry which is preliminary data.</text>
</comment>
<dbReference type="AlphaFoldDB" id="A0A2W2AZZ7"/>
<reference evidence="1 2" key="1">
    <citation type="submission" date="2018-06" db="EMBL/GenBank/DDBJ databases">
        <title>Mucibacter soli gen. nov., sp. nov., a new member of the family Chitinophagaceae producing mucin.</title>
        <authorList>
            <person name="Kim M.-K."/>
            <person name="Park S."/>
            <person name="Kim T.-S."/>
            <person name="Joung Y."/>
            <person name="Han J.-H."/>
            <person name="Kim S.B."/>
        </authorList>
    </citation>
    <scope>NUCLEOTIDE SEQUENCE [LARGE SCALE GENOMIC DNA]</scope>
    <source>
        <strain evidence="1 2">R1-15</strain>
    </source>
</reference>
<organism evidence="1 2">
    <name type="scientific">Taibaiella soli</name>
    <dbReference type="NCBI Taxonomy" id="1649169"/>
    <lineage>
        <taxon>Bacteria</taxon>
        <taxon>Pseudomonadati</taxon>
        <taxon>Bacteroidota</taxon>
        <taxon>Chitinophagia</taxon>
        <taxon>Chitinophagales</taxon>
        <taxon>Chitinophagaceae</taxon>
        <taxon>Taibaiella</taxon>
    </lineage>
</organism>
<dbReference type="OrthoDB" id="664335at2"/>
<name>A0A2W2AZZ7_9BACT</name>
<accession>A0A2W2AZZ7</accession>
<sequence>MGYKTAIFLTLLTAAGQQSVKAQRLQEVSFYLGSQGVSTIAKDYYHNLFVAGDDHKSISIVDSMWTSNCNTRPFYLLLISNMLVNADGALGDTLGVYCKRFIETRPDDIIDFLYCGNPAVNRDFIQHWAYQIAGEIMADRGENPVASREKLLSVALEKCKPENRSKLEFFFSRVAKFCV</sequence>
<proteinExistence type="predicted"/>
<dbReference type="RefSeq" id="WP_110998567.1">
    <property type="nucleotide sequence ID" value="NZ_QKTW01000014.1"/>
</dbReference>
<dbReference type="EMBL" id="QKTW01000014">
    <property type="protein sequence ID" value="PZF73288.1"/>
    <property type="molecule type" value="Genomic_DNA"/>
</dbReference>
<keyword evidence="2" id="KW-1185">Reference proteome</keyword>
<evidence type="ECO:0000313" key="1">
    <source>
        <dbReference type="EMBL" id="PZF73288.1"/>
    </source>
</evidence>
<evidence type="ECO:0000313" key="2">
    <source>
        <dbReference type="Proteomes" id="UP000248745"/>
    </source>
</evidence>
<dbReference type="Proteomes" id="UP000248745">
    <property type="component" value="Unassembled WGS sequence"/>
</dbReference>